<reference evidence="1" key="1">
    <citation type="journal article" date="2015" name="ISME J.">
        <title>Draft Genome Sequence of Streptomyces incarnatus NRRL8089, which Produces the Nucleoside Antibiotic Sinefungin.</title>
        <authorList>
            <person name="Oshima K."/>
            <person name="Hattori M."/>
            <person name="Shimizu H."/>
            <person name="Fukuda K."/>
            <person name="Nemoto M."/>
            <person name="Inagaki K."/>
            <person name="Tamura T."/>
        </authorList>
    </citation>
    <scope>NUCLEOTIDE SEQUENCE</scope>
    <source>
        <strain evidence="1">FACHB-1375</strain>
    </source>
</reference>
<dbReference type="InterPro" id="IPR021705">
    <property type="entry name" value="DUF3288"/>
</dbReference>
<dbReference type="Proteomes" id="UP000641646">
    <property type="component" value="Unassembled WGS sequence"/>
</dbReference>
<dbReference type="RefSeq" id="WP_190465967.1">
    <property type="nucleotide sequence ID" value="NZ_JACJPW010000043.1"/>
</dbReference>
<keyword evidence="2" id="KW-1185">Reference proteome</keyword>
<sequence length="92" mass="10814">MTKEQQHPQYSKDRKVVDNLLAGKPSEYNLAELARLRIRYLGFPGARDIKEDLDKVLQMWGMNEEELYETTRKIHAKGEVYKTRGNDSEDWA</sequence>
<name>A0A926VFD3_9CYAN</name>
<dbReference type="AlphaFoldDB" id="A0A926VFD3"/>
<dbReference type="EMBL" id="JACJPW010000043">
    <property type="protein sequence ID" value="MBD2182845.1"/>
    <property type="molecule type" value="Genomic_DNA"/>
</dbReference>
<dbReference type="Pfam" id="PF11691">
    <property type="entry name" value="DUF3288"/>
    <property type="match status" value="1"/>
</dbReference>
<comment type="caution">
    <text evidence="1">The sequence shown here is derived from an EMBL/GenBank/DDBJ whole genome shotgun (WGS) entry which is preliminary data.</text>
</comment>
<protein>
    <submittedName>
        <fullName evidence="1">DUF3288 family protein</fullName>
    </submittedName>
</protein>
<gene>
    <name evidence="1" type="ORF">H6G03_17540</name>
</gene>
<proteinExistence type="predicted"/>
<accession>A0A926VFD3</accession>
<organism evidence="1 2">
    <name type="scientific">Aerosakkonema funiforme FACHB-1375</name>
    <dbReference type="NCBI Taxonomy" id="2949571"/>
    <lineage>
        <taxon>Bacteria</taxon>
        <taxon>Bacillati</taxon>
        <taxon>Cyanobacteriota</taxon>
        <taxon>Cyanophyceae</taxon>
        <taxon>Oscillatoriophycideae</taxon>
        <taxon>Aerosakkonematales</taxon>
        <taxon>Aerosakkonemataceae</taxon>
        <taxon>Aerosakkonema</taxon>
    </lineage>
</organism>
<evidence type="ECO:0000313" key="2">
    <source>
        <dbReference type="Proteomes" id="UP000641646"/>
    </source>
</evidence>
<reference evidence="1" key="2">
    <citation type="submission" date="2020-08" db="EMBL/GenBank/DDBJ databases">
        <authorList>
            <person name="Chen M."/>
            <person name="Teng W."/>
            <person name="Zhao L."/>
            <person name="Hu C."/>
            <person name="Zhou Y."/>
            <person name="Han B."/>
            <person name="Song L."/>
            <person name="Shu W."/>
        </authorList>
    </citation>
    <scope>NUCLEOTIDE SEQUENCE</scope>
    <source>
        <strain evidence="1">FACHB-1375</strain>
    </source>
</reference>
<evidence type="ECO:0000313" key="1">
    <source>
        <dbReference type="EMBL" id="MBD2182845.1"/>
    </source>
</evidence>